<evidence type="ECO:0000313" key="5">
    <source>
        <dbReference type="EMBL" id="GAA4759426.1"/>
    </source>
</evidence>
<dbReference type="InterPro" id="IPR025662">
    <property type="entry name" value="Sigma_54_int_dom_ATP-bd_1"/>
</dbReference>
<keyword evidence="6" id="KW-1185">Reference proteome</keyword>
<dbReference type="InterPro" id="IPR025139">
    <property type="entry name" value="DUF4062"/>
</dbReference>
<protein>
    <recommendedName>
        <fullName evidence="7">DUF4062 domain-containing protein</fullName>
    </recommendedName>
</protein>
<feature type="domain" description="DUF4062" evidence="3">
    <location>
        <begin position="6"/>
        <end position="92"/>
    </location>
</feature>
<name>A0ABP8ZLN4_9ACTN</name>
<keyword evidence="1" id="KW-0677">Repeat</keyword>
<dbReference type="InterPro" id="IPR019734">
    <property type="entry name" value="TPR_rpt"/>
</dbReference>
<organism evidence="5 6">
    <name type="scientific">Gordonia alkaliphila</name>
    <dbReference type="NCBI Taxonomy" id="1053547"/>
    <lineage>
        <taxon>Bacteria</taxon>
        <taxon>Bacillati</taxon>
        <taxon>Actinomycetota</taxon>
        <taxon>Actinomycetes</taxon>
        <taxon>Mycobacteriales</taxon>
        <taxon>Gordoniaceae</taxon>
        <taxon>Gordonia</taxon>
    </lineage>
</organism>
<evidence type="ECO:0000259" key="4">
    <source>
        <dbReference type="Pfam" id="PF20703"/>
    </source>
</evidence>
<dbReference type="Pfam" id="PF20703">
    <property type="entry name" value="nSTAND1"/>
    <property type="match status" value="1"/>
</dbReference>
<gene>
    <name evidence="5" type="ORF">GCM10023217_34770</name>
</gene>
<dbReference type="PROSITE" id="PS00675">
    <property type="entry name" value="SIGMA54_INTERACT_1"/>
    <property type="match status" value="1"/>
</dbReference>
<dbReference type="SUPFAM" id="SSF52540">
    <property type="entry name" value="P-loop containing nucleoside triphosphate hydrolases"/>
    <property type="match status" value="1"/>
</dbReference>
<feature type="domain" description="Novel STAND NTPase 1" evidence="4">
    <location>
        <begin position="240"/>
        <end position="363"/>
    </location>
</feature>
<dbReference type="EMBL" id="BAABIE010000034">
    <property type="protein sequence ID" value="GAA4759426.1"/>
    <property type="molecule type" value="Genomic_DNA"/>
</dbReference>
<evidence type="ECO:0000256" key="1">
    <source>
        <dbReference type="ARBA" id="ARBA00022737"/>
    </source>
</evidence>
<dbReference type="SUPFAM" id="SSF48452">
    <property type="entry name" value="TPR-like"/>
    <property type="match status" value="1"/>
</dbReference>
<dbReference type="PANTHER" id="PTHR19860:SF40">
    <property type="entry name" value="WD40 REPEAT-CONTAINING PROTEIN"/>
    <property type="match status" value="1"/>
</dbReference>
<dbReference type="Gene3D" id="3.40.50.300">
    <property type="entry name" value="P-loop containing nucleotide triphosphate hydrolases"/>
    <property type="match status" value="1"/>
</dbReference>
<dbReference type="SMART" id="SM00028">
    <property type="entry name" value="TPR"/>
    <property type="match status" value="4"/>
</dbReference>
<dbReference type="InterPro" id="IPR049052">
    <property type="entry name" value="nSTAND1"/>
</dbReference>
<reference evidence="6" key="1">
    <citation type="journal article" date="2019" name="Int. J. Syst. Evol. Microbiol.">
        <title>The Global Catalogue of Microorganisms (GCM) 10K type strain sequencing project: providing services to taxonomists for standard genome sequencing and annotation.</title>
        <authorList>
            <consortium name="The Broad Institute Genomics Platform"/>
            <consortium name="The Broad Institute Genome Sequencing Center for Infectious Disease"/>
            <person name="Wu L."/>
            <person name="Ma J."/>
        </authorList>
    </citation>
    <scope>NUCLEOTIDE SEQUENCE [LARGE SCALE GENOMIC DNA]</scope>
    <source>
        <strain evidence="6">JCM 18077</strain>
    </source>
</reference>
<dbReference type="Gene3D" id="1.25.40.10">
    <property type="entry name" value="Tetratricopeptide repeat domain"/>
    <property type="match status" value="1"/>
</dbReference>
<sequence>MAVVPVFVSSTFRDFHGERDILAGPVRERLDELVAPLGIRVELIDLRWGVDTLGISEEEAARKVLDVCLAEVQRARPLFMGLVGARYGYVPEAVHAHAVAGAAGVPESQSIEGLSVTALEFGLGLLWESAPEGDHLVVFRDLVGQVPDGWADSDPTDVRRFRDEVAEKVRHRDSVVVVEYTAEVGAAGAALDAVRSAGRTVSFEDLMVGLLAGPVVRQAEEFARVSEAAGTSGSERLFRDDHALMVGRDEMVAEVVSAVVAGERVVLVGESGSGKSTVVCAVEDALRGREVRVVSALLGASTVGASARVFIEHITEQLVAWTGRDIAVPEKTDVEELSRWWRDTLTEIRAGFGEFVIVVDALDAFSGEPERSDVWPVRRLPAGVGLVVSTTSAAHAQILVHEGARRVEVGLLSGRTAAEAAEMWTRSAGRSLPEAVLALVAGESRVPLWVRLAVDLLGDLDADDFAAIAHEPDQAQAIADLLTAEARMLPGEPAELVEVFLDTVSARLDSVSATVLLGALAVSPSGLAPADLGRLLQDSDAQIKVATLRRVLGGQLRESDVTGRLTFSHGIVRDAAVRRAPADVHQRIVAVLGADDTWDATDALDALWHAISSGDVTSAPVLARALNLQPAGTEVTLMRALRSHSEGFAVVEALEASSLSQVGLEALLKADGTWGGEYLQAENLVSYAQRVLAITREASALAGERLVMWAACNVGKALFAVGNVAGARVAFEDQLVLARQLREIQPDAMQGVRDVSVSLDYVGAVLEAVGDLSGARVMFEESLALARQLREAQPGAVGPVRDVSVALEKVGAVLEAVGDLSGARVMFEESLALARQLREAQPGAVGPVRDVSVALEKVGAVLEAVGDLSGARVMFEESLALRRQLREAQPGAVGPVQDLASSLQIVGDCPAPGLMETSKPGGTEEDGSTA</sequence>
<proteinExistence type="predicted"/>
<evidence type="ECO:0008006" key="7">
    <source>
        <dbReference type="Google" id="ProtNLM"/>
    </source>
</evidence>
<dbReference type="RefSeq" id="WP_345314487.1">
    <property type="nucleotide sequence ID" value="NZ_BAABIE010000034.1"/>
</dbReference>
<dbReference type="InterPro" id="IPR027417">
    <property type="entry name" value="P-loop_NTPase"/>
</dbReference>
<evidence type="ECO:0000259" key="3">
    <source>
        <dbReference type="Pfam" id="PF13271"/>
    </source>
</evidence>
<feature type="region of interest" description="Disordered" evidence="2">
    <location>
        <begin position="911"/>
        <end position="930"/>
    </location>
</feature>
<dbReference type="InterPro" id="IPR011990">
    <property type="entry name" value="TPR-like_helical_dom_sf"/>
</dbReference>
<evidence type="ECO:0000256" key="2">
    <source>
        <dbReference type="SAM" id="MobiDB-lite"/>
    </source>
</evidence>
<evidence type="ECO:0000313" key="6">
    <source>
        <dbReference type="Proteomes" id="UP001500822"/>
    </source>
</evidence>
<dbReference type="Pfam" id="PF13271">
    <property type="entry name" value="DUF4062"/>
    <property type="match status" value="1"/>
</dbReference>
<accession>A0ABP8ZLN4</accession>
<dbReference type="Proteomes" id="UP001500822">
    <property type="component" value="Unassembled WGS sequence"/>
</dbReference>
<dbReference type="InterPro" id="IPR051191">
    <property type="entry name" value="DCAF12"/>
</dbReference>
<comment type="caution">
    <text evidence="5">The sequence shown here is derived from an EMBL/GenBank/DDBJ whole genome shotgun (WGS) entry which is preliminary data.</text>
</comment>
<dbReference type="PANTHER" id="PTHR19860">
    <property type="entry name" value="DDB1- AND CUL4-ASSOCIATED FACTOR 12-RELATED"/>
    <property type="match status" value="1"/>
</dbReference>